<feature type="binding site" evidence="5">
    <location>
        <position position="43"/>
    </location>
    <ligand>
        <name>ATP</name>
        <dbReference type="ChEBI" id="CHEBI:30616"/>
    </ligand>
</feature>
<dbReference type="RefSeq" id="WP_189880385.1">
    <property type="nucleotide sequence ID" value="NZ_BMWA01000041.1"/>
</dbReference>
<dbReference type="SMART" id="SM00220">
    <property type="entry name" value="S_TKc"/>
    <property type="match status" value="1"/>
</dbReference>
<dbReference type="Gene3D" id="2.130.10.10">
    <property type="entry name" value="YVTN repeat-like/Quinoprotein amine dehydrogenase"/>
    <property type="match status" value="2"/>
</dbReference>
<accession>A0ABW2E788</accession>
<dbReference type="EMBL" id="JBHSYM010000072">
    <property type="protein sequence ID" value="MFC7016001.1"/>
    <property type="molecule type" value="Genomic_DNA"/>
</dbReference>
<dbReference type="InterPro" id="IPR017441">
    <property type="entry name" value="Protein_kinase_ATP_BS"/>
</dbReference>
<feature type="compositionally biased region" description="Low complexity" evidence="6">
    <location>
        <begin position="308"/>
        <end position="317"/>
    </location>
</feature>
<evidence type="ECO:0000313" key="8">
    <source>
        <dbReference type="EMBL" id="MFC7016001.1"/>
    </source>
</evidence>
<dbReference type="InterPro" id="IPR000719">
    <property type="entry name" value="Prot_kinase_dom"/>
</dbReference>
<dbReference type="Pfam" id="PF13360">
    <property type="entry name" value="PQQ_2"/>
    <property type="match status" value="2"/>
</dbReference>
<keyword evidence="2 5" id="KW-0547">Nucleotide-binding</keyword>
<evidence type="ECO:0000259" key="7">
    <source>
        <dbReference type="PROSITE" id="PS50011"/>
    </source>
</evidence>
<dbReference type="InterPro" id="IPR018391">
    <property type="entry name" value="PQQ_b-propeller_rpt"/>
</dbReference>
<evidence type="ECO:0000256" key="3">
    <source>
        <dbReference type="ARBA" id="ARBA00022777"/>
    </source>
</evidence>
<keyword evidence="4 5" id="KW-0067">ATP-binding</keyword>
<reference evidence="9" key="1">
    <citation type="journal article" date="2019" name="Int. J. Syst. Evol. Microbiol.">
        <title>The Global Catalogue of Microorganisms (GCM) 10K type strain sequencing project: providing services to taxonomists for standard genome sequencing and annotation.</title>
        <authorList>
            <consortium name="The Broad Institute Genomics Platform"/>
            <consortium name="The Broad Institute Genome Sequencing Center for Infectious Disease"/>
            <person name="Wu L."/>
            <person name="Ma J."/>
        </authorList>
    </citation>
    <scope>NUCLEOTIDE SEQUENCE [LARGE SCALE GENOMIC DNA]</scope>
    <source>
        <strain evidence="9">JCM 4855</strain>
    </source>
</reference>
<dbReference type="Proteomes" id="UP001596409">
    <property type="component" value="Unassembled WGS sequence"/>
</dbReference>
<evidence type="ECO:0000256" key="6">
    <source>
        <dbReference type="SAM" id="MobiDB-lite"/>
    </source>
</evidence>
<dbReference type="PROSITE" id="PS00108">
    <property type="entry name" value="PROTEIN_KINASE_ST"/>
    <property type="match status" value="1"/>
</dbReference>
<evidence type="ECO:0000256" key="4">
    <source>
        <dbReference type="ARBA" id="ARBA00022840"/>
    </source>
</evidence>
<feature type="domain" description="Protein kinase" evidence="7">
    <location>
        <begin position="15"/>
        <end position="272"/>
    </location>
</feature>
<dbReference type="SUPFAM" id="SSF50998">
    <property type="entry name" value="Quinoprotein alcohol dehydrogenase-like"/>
    <property type="match status" value="1"/>
</dbReference>
<dbReference type="SUPFAM" id="SSF56112">
    <property type="entry name" value="Protein kinase-like (PK-like)"/>
    <property type="match status" value="1"/>
</dbReference>
<feature type="region of interest" description="Disordered" evidence="6">
    <location>
        <begin position="658"/>
        <end position="678"/>
    </location>
</feature>
<proteinExistence type="predicted"/>
<dbReference type="SMART" id="SM00564">
    <property type="entry name" value="PQQ"/>
    <property type="match status" value="5"/>
</dbReference>
<dbReference type="GO" id="GO:0016301">
    <property type="term" value="F:kinase activity"/>
    <property type="evidence" value="ECO:0007669"/>
    <property type="project" value="UniProtKB-KW"/>
</dbReference>
<dbReference type="PANTHER" id="PTHR43289">
    <property type="entry name" value="MITOGEN-ACTIVATED PROTEIN KINASE KINASE KINASE 20-RELATED"/>
    <property type="match status" value="1"/>
</dbReference>
<dbReference type="InterPro" id="IPR011009">
    <property type="entry name" value="Kinase-like_dom_sf"/>
</dbReference>
<dbReference type="PROSITE" id="PS50011">
    <property type="entry name" value="PROTEIN_KINASE_DOM"/>
    <property type="match status" value="1"/>
</dbReference>
<keyword evidence="9" id="KW-1185">Reference proteome</keyword>
<evidence type="ECO:0000313" key="9">
    <source>
        <dbReference type="Proteomes" id="UP001596409"/>
    </source>
</evidence>
<name>A0ABW2E788_9ACTN</name>
<evidence type="ECO:0000256" key="1">
    <source>
        <dbReference type="ARBA" id="ARBA00022679"/>
    </source>
</evidence>
<dbReference type="Gene3D" id="1.10.510.10">
    <property type="entry name" value="Transferase(Phosphotransferase) domain 1"/>
    <property type="match status" value="1"/>
</dbReference>
<organism evidence="8 9">
    <name type="scientific">Streptomyces viridiviolaceus</name>
    <dbReference type="NCBI Taxonomy" id="68282"/>
    <lineage>
        <taxon>Bacteria</taxon>
        <taxon>Bacillati</taxon>
        <taxon>Actinomycetota</taxon>
        <taxon>Actinomycetes</taxon>
        <taxon>Kitasatosporales</taxon>
        <taxon>Streptomycetaceae</taxon>
        <taxon>Streptomyces</taxon>
    </lineage>
</organism>
<dbReference type="PANTHER" id="PTHR43289:SF34">
    <property type="entry name" value="SERINE_THREONINE-PROTEIN KINASE YBDM-RELATED"/>
    <property type="match status" value="1"/>
</dbReference>
<dbReference type="InterPro" id="IPR015943">
    <property type="entry name" value="WD40/YVTN_repeat-like_dom_sf"/>
</dbReference>
<keyword evidence="1" id="KW-0808">Transferase</keyword>
<dbReference type="InterPro" id="IPR002372">
    <property type="entry name" value="PQQ_rpt_dom"/>
</dbReference>
<protein>
    <submittedName>
        <fullName evidence="8">Protein kinase</fullName>
    </submittedName>
</protein>
<dbReference type="Gene3D" id="3.30.200.20">
    <property type="entry name" value="Phosphorylase Kinase, domain 1"/>
    <property type="match status" value="1"/>
</dbReference>
<dbReference type="PROSITE" id="PS00107">
    <property type="entry name" value="PROTEIN_KINASE_ATP"/>
    <property type="match status" value="1"/>
</dbReference>
<dbReference type="InterPro" id="IPR008271">
    <property type="entry name" value="Ser/Thr_kinase_AS"/>
</dbReference>
<sequence>MQPLGPGDPLRLGPYRIVGVLGAGGMGKVYLGRDSAGQPAAVKVLLPELAGDRHLAERFVREAQTARAVTSEGVARVLAAEPESGRPWIASEFLAGPTLDDAVQKYGPFGDALVRELARSLAGTLQDIHVTGLVHRDLKPQNVVLTSRGPRVIDFGIARPEHGLTLTRTGQIPVTPGYGAPEQVLGQRVGPAADVFSLGAVLAFAASGRPAYAGAQVAAVLYDVVHGVPDLALVPDPLRQLIEPCLAKDPTARPLPGQIAEAARPPKGSERFWTVGPLADDIRRRETTADEMTGRGAGAGPGQPGPGPATSATSTARPSRRRLLLTLACGGATLAAGAGGAAWWLTSGRATASNPFDVPPAATVRAAELADDTGTPQPLWGPLESVADAGSPAPLPVRDVVVFAAAGGGVAAHGVTDGRKRWQADAAHAAAGYVSVADRLVATADKDGVLRTYVASTGEAKWTADVQVSSLLTADADHVYVLTSEGDLRCVSTADARVLWTRAPARALTGRPAATLGAGLLTVCGGSGDVVAVRARDGAKAWVRKGQAPAALAPAVDGGVVYLGGHTFAAVRASDGKELWSRDPLHAVRGDAYGWGPPTVAGGVIYALDSEALRHLNPDGTEEAAMSFVSGVAPPWQPPVAQANSVWVVESGDTGVSGLPRYGTDVEPQTYPLTDGGSRTAAGDRNRLFVLNSGSLLALPVY</sequence>
<comment type="caution">
    <text evidence="8">The sequence shown here is derived from an EMBL/GenBank/DDBJ whole genome shotgun (WGS) entry which is preliminary data.</text>
</comment>
<gene>
    <name evidence="8" type="ORF">ACFQMH_30735</name>
</gene>
<dbReference type="Pfam" id="PF00069">
    <property type="entry name" value="Pkinase"/>
    <property type="match status" value="1"/>
</dbReference>
<evidence type="ECO:0000256" key="5">
    <source>
        <dbReference type="PROSITE-ProRule" id="PRU10141"/>
    </source>
</evidence>
<evidence type="ECO:0000256" key="2">
    <source>
        <dbReference type="ARBA" id="ARBA00022741"/>
    </source>
</evidence>
<feature type="region of interest" description="Disordered" evidence="6">
    <location>
        <begin position="288"/>
        <end position="317"/>
    </location>
</feature>
<keyword evidence="3 8" id="KW-0418">Kinase</keyword>
<dbReference type="CDD" id="cd14014">
    <property type="entry name" value="STKc_PknB_like"/>
    <property type="match status" value="1"/>
</dbReference>
<dbReference type="InterPro" id="IPR011047">
    <property type="entry name" value="Quinoprotein_ADH-like_sf"/>
</dbReference>